<gene>
    <name evidence="2" type="ORF">OEA41_001953</name>
</gene>
<proteinExistence type="predicted"/>
<dbReference type="InterPro" id="IPR012349">
    <property type="entry name" value="Split_barrel_FMN-bd"/>
</dbReference>
<keyword evidence="3" id="KW-1185">Reference proteome</keyword>
<feature type="compositionally biased region" description="Basic and acidic residues" evidence="1">
    <location>
        <begin position="146"/>
        <end position="155"/>
    </location>
</feature>
<accession>A0AAE0DLY1</accession>
<organism evidence="2 3">
    <name type="scientific">Lepraria neglecta</name>
    <dbReference type="NCBI Taxonomy" id="209136"/>
    <lineage>
        <taxon>Eukaryota</taxon>
        <taxon>Fungi</taxon>
        <taxon>Dikarya</taxon>
        <taxon>Ascomycota</taxon>
        <taxon>Pezizomycotina</taxon>
        <taxon>Lecanoromycetes</taxon>
        <taxon>OSLEUM clade</taxon>
        <taxon>Lecanoromycetidae</taxon>
        <taxon>Lecanorales</taxon>
        <taxon>Lecanorineae</taxon>
        <taxon>Stereocaulaceae</taxon>
        <taxon>Lepraria</taxon>
    </lineage>
</organism>
<dbReference type="EMBL" id="JASNWA010000006">
    <property type="protein sequence ID" value="KAK3174707.1"/>
    <property type="molecule type" value="Genomic_DNA"/>
</dbReference>
<dbReference type="SUPFAM" id="SSF50475">
    <property type="entry name" value="FMN-binding split barrel"/>
    <property type="match status" value="1"/>
</dbReference>
<dbReference type="PANTHER" id="PTHR28243:SF1">
    <property type="entry name" value="PYRIDOXAMINE 5'-PHOSPHATE OXIDASE ALR4036 FAMILY FMN-BINDING DOMAIN-CONTAINING PROTEIN"/>
    <property type="match status" value="1"/>
</dbReference>
<name>A0AAE0DLY1_9LECA</name>
<dbReference type="Gene3D" id="2.30.110.10">
    <property type="entry name" value="Electron Transport, Fmn-binding Protein, Chain A"/>
    <property type="match status" value="1"/>
</dbReference>
<sequence length="219" mass="24151">MWGSLPENKHNDAPRNPPLFDSDMPTFTTDVRMQKVKEIFGSSAGHADRDELVQGSGGGGPVEAVCGGLKGEAFVVGRDIDGGEGAGSGVRTVKSEVGRRMRRTEGEGKEGEWSWGRELTAHFGNCSPGMRGSWKNPPPGTPKNGQEPDKDHQLGQKVEDLHDPIARENFRVVIIRPEEVEQLDISDPATAKRWKYTFVVEKGQGEEEKGEWKCEELWP</sequence>
<feature type="region of interest" description="Disordered" evidence="1">
    <location>
        <begin position="125"/>
        <end position="155"/>
    </location>
</feature>
<evidence type="ECO:0000256" key="1">
    <source>
        <dbReference type="SAM" id="MobiDB-lite"/>
    </source>
</evidence>
<evidence type="ECO:0008006" key="4">
    <source>
        <dbReference type="Google" id="ProtNLM"/>
    </source>
</evidence>
<protein>
    <recommendedName>
        <fullName evidence="4">Pyridoxamine 5'-phosphate oxidase Alr4036 family FMN-binding domain-containing protein</fullName>
    </recommendedName>
</protein>
<evidence type="ECO:0000313" key="2">
    <source>
        <dbReference type="EMBL" id="KAK3174707.1"/>
    </source>
</evidence>
<reference evidence="2" key="1">
    <citation type="submission" date="2022-11" db="EMBL/GenBank/DDBJ databases">
        <title>Chromosomal genome sequence assembly and mating type (MAT) locus characterization of the leprose asexual lichenized fungus Lepraria neglecta (Nyl.) Erichsen.</title>
        <authorList>
            <person name="Allen J.L."/>
            <person name="Pfeffer B."/>
        </authorList>
    </citation>
    <scope>NUCLEOTIDE SEQUENCE</scope>
    <source>
        <strain evidence="2">Allen 5258</strain>
    </source>
</reference>
<feature type="region of interest" description="Disordered" evidence="1">
    <location>
        <begin position="1"/>
        <end position="26"/>
    </location>
</feature>
<dbReference type="Proteomes" id="UP001276659">
    <property type="component" value="Unassembled WGS sequence"/>
</dbReference>
<dbReference type="AlphaFoldDB" id="A0AAE0DLY1"/>
<comment type="caution">
    <text evidence="2">The sequence shown here is derived from an EMBL/GenBank/DDBJ whole genome shotgun (WGS) entry which is preliminary data.</text>
</comment>
<evidence type="ECO:0000313" key="3">
    <source>
        <dbReference type="Proteomes" id="UP001276659"/>
    </source>
</evidence>
<dbReference type="PANTHER" id="PTHR28243">
    <property type="entry name" value="AGL049CP"/>
    <property type="match status" value="1"/>
</dbReference>